<feature type="region of interest" description="Disordered" evidence="13">
    <location>
        <begin position="518"/>
        <end position="654"/>
    </location>
</feature>
<evidence type="ECO:0000256" key="1">
    <source>
        <dbReference type="ARBA" id="ARBA00008314"/>
    </source>
</evidence>
<dbReference type="PROSITE" id="PS51456">
    <property type="entry name" value="MYOSIN_MOTOR"/>
    <property type="match status" value="1"/>
</dbReference>
<dbReference type="Pfam" id="PF00018">
    <property type="entry name" value="SH3_1"/>
    <property type="match status" value="1"/>
</dbReference>
<comment type="caution">
    <text evidence="12">Lacks conserved residue(s) required for the propagation of feature annotation.</text>
</comment>
<protein>
    <recommendedName>
        <fullName evidence="10">Osteoclast-stimulating factor 1</fullName>
    </recommendedName>
</protein>
<dbReference type="SMART" id="SM00242">
    <property type="entry name" value="MYSc"/>
    <property type="match status" value="1"/>
</dbReference>
<evidence type="ECO:0000256" key="13">
    <source>
        <dbReference type="SAM" id="MobiDB-lite"/>
    </source>
</evidence>
<dbReference type="FunFam" id="2.30.30.40:FF:000072">
    <property type="entry name" value="Unconventional Myosin IB"/>
    <property type="match status" value="1"/>
</dbReference>
<feature type="domain" description="Myosin motor" evidence="15">
    <location>
        <begin position="1"/>
        <end position="303"/>
    </location>
</feature>
<dbReference type="Proteomes" id="UP000324632">
    <property type="component" value="Chromosome 12"/>
</dbReference>
<dbReference type="InterPro" id="IPR027417">
    <property type="entry name" value="P-loop_NTPase"/>
</dbReference>
<dbReference type="FunFam" id="1.20.58.530:FF:000007">
    <property type="entry name" value="Myosin IE"/>
    <property type="match status" value="1"/>
</dbReference>
<gene>
    <name evidence="17" type="ORF">E1301_Tti007301</name>
</gene>
<keyword evidence="18" id="KW-1185">Reference proteome</keyword>
<dbReference type="FunFam" id="1.20.5.4820:FF:000004">
    <property type="entry name" value="Myosin IE"/>
    <property type="match status" value="1"/>
</dbReference>
<dbReference type="InterPro" id="IPR036961">
    <property type="entry name" value="Kinesin_motor_dom_sf"/>
</dbReference>
<dbReference type="Gene3D" id="3.40.850.10">
    <property type="entry name" value="Kinesin motor domain"/>
    <property type="match status" value="1"/>
</dbReference>
<dbReference type="Pfam" id="PF06017">
    <property type="entry name" value="Myosin_TH1"/>
    <property type="match status" value="1"/>
</dbReference>
<keyword evidence="2 11" id="KW-0728">SH3 domain</keyword>
<dbReference type="PROSITE" id="PS50096">
    <property type="entry name" value="IQ"/>
    <property type="match status" value="1"/>
</dbReference>
<keyword evidence="7" id="KW-0505">Motor protein</keyword>
<evidence type="ECO:0000256" key="5">
    <source>
        <dbReference type="ARBA" id="ARBA00023043"/>
    </source>
</evidence>
<keyword evidence="6 12" id="KW-0518">Myosin</keyword>
<dbReference type="GO" id="GO:0006897">
    <property type="term" value="P:endocytosis"/>
    <property type="evidence" value="ECO:0007669"/>
    <property type="project" value="TreeGrafter"/>
</dbReference>
<accession>A0A5A9NX23</accession>
<dbReference type="Gene3D" id="1.20.5.4820">
    <property type="match status" value="1"/>
</dbReference>
<evidence type="ECO:0000313" key="18">
    <source>
        <dbReference type="Proteomes" id="UP000324632"/>
    </source>
</evidence>
<evidence type="ECO:0000259" key="15">
    <source>
        <dbReference type="PROSITE" id="PS51456"/>
    </source>
</evidence>
<evidence type="ECO:0000256" key="4">
    <source>
        <dbReference type="ARBA" id="ARBA00022840"/>
    </source>
</evidence>
<feature type="region of interest" description="Actin-binding" evidence="12">
    <location>
        <begin position="180"/>
        <end position="202"/>
    </location>
</feature>
<dbReference type="GO" id="GO:0005902">
    <property type="term" value="C:microvillus"/>
    <property type="evidence" value="ECO:0007669"/>
    <property type="project" value="TreeGrafter"/>
</dbReference>
<dbReference type="InterPro" id="IPR036028">
    <property type="entry name" value="SH3-like_dom_sf"/>
</dbReference>
<comment type="function">
    <text evidence="9">Induces bone resorption, acting probably through a signaling cascade which results in the secretion of factor(s) enhancing osteoclast formation and activity.</text>
</comment>
<evidence type="ECO:0000256" key="9">
    <source>
        <dbReference type="ARBA" id="ARBA00037432"/>
    </source>
</evidence>
<dbReference type="GO" id="GO:0005737">
    <property type="term" value="C:cytoplasm"/>
    <property type="evidence" value="ECO:0007669"/>
    <property type="project" value="TreeGrafter"/>
</dbReference>
<dbReference type="SUPFAM" id="SSF50044">
    <property type="entry name" value="SH3-domain"/>
    <property type="match status" value="1"/>
</dbReference>
<name>A0A5A9NX23_9TELE</name>
<dbReference type="GO" id="GO:0000146">
    <property type="term" value="F:microfilament motor activity"/>
    <property type="evidence" value="ECO:0007669"/>
    <property type="project" value="TreeGrafter"/>
</dbReference>
<dbReference type="GO" id="GO:0051015">
    <property type="term" value="F:actin filament binding"/>
    <property type="evidence" value="ECO:0007669"/>
    <property type="project" value="TreeGrafter"/>
</dbReference>
<evidence type="ECO:0000256" key="2">
    <source>
        <dbReference type="ARBA" id="ARBA00022443"/>
    </source>
</evidence>
<evidence type="ECO:0000256" key="10">
    <source>
        <dbReference type="ARBA" id="ARBA00040640"/>
    </source>
</evidence>
<dbReference type="InterPro" id="IPR001609">
    <property type="entry name" value="Myosin_head_motor_dom-like"/>
</dbReference>
<dbReference type="Gene3D" id="2.30.30.40">
    <property type="entry name" value="SH3 Domains"/>
    <property type="match status" value="1"/>
</dbReference>
<evidence type="ECO:0000259" key="14">
    <source>
        <dbReference type="PROSITE" id="PS50002"/>
    </source>
</evidence>
<dbReference type="PRINTS" id="PR00452">
    <property type="entry name" value="SH3DOMAIN"/>
</dbReference>
<dbReference type="PROSITE" id="PS51757">
    <property type="entry name" value="TH1"/>
    <property type="match status" value="1"/>
</dbReference>
<dbReference type="CDD" id="cd23767">
    <property type="entry name" value="IQCD"/>
    <property type="match status" value="1"/>
</dbReference>
<feature type="domain" description="TH1" evidence="16">
    <location>
        <begin position="341"/>
        <end position="528"/>
    </location>
</feature>
<comment type="caution">
    <text evidence="17">The sequence shown here is derived from an EMBL/GenBank/DDBJ whole genome shotgun (WGS) entry which is preliminary data.</text>
</comment>
<evidence type="ECO:0000313" key="17">
    <source>
        <dbReference type="EMBL" id="KAA0714153.1"/>
    </source>
</evidence>
<keyword evidence="3" id="KW-0547">Nucleotide-binding</keyword>
<comment type="similarity">
    <text evidence="1 12">Belongs to the TRAFAC class myosin-kinesin ATPase superfamily. Myosin family.</text>
</comment>
<dbReference type="PANTHER" id="PTHR13140:SF663">
    <property type="entry name" value="UNCONVENTIONAL MYOSIN-IF"/>
    <property type="match status" value="1"/>
</dbReference>
<keyword evidence="5" id="KW-0040">ANK repeat</keyword>
<dbReference type="GO" id="GO:0007015">
    <property type="term" value="P:actin filament organization"/>
    <property type="evidence" value="ECO:0007669"/>
    <property type="project" value="TreeGrafter"/>
</dbReference>
<keyword evidence="4" id="KW-0067">ATP-binding</keyword>
<evidence type="ECO:0000256" key="7">
    <source>
        <dbReference type="ARBA" id="ARBA00023175"/>
    </source>
</evidence>
<organism evidence="17 18">
    <name type="scientific">Triplophysa tibetana</name>
    <dbReference type="NCBI Taxonomy" id="1572043"/>
    <lineage>
        <taxon>Eukaryota</taxon>
        <taxon>Metazoa</taxon>
        <taxon>Chordata</taxon>
        <taxon>Craniata</taxon>
        <taxon>Vertebrata</taxon>
        <taxon>Euteleostomi</taxon>
        <taxon>Actinopterygii</taxon>
        <taxon>Neopterygii</taxon>
        <taxon>Teleostei</taxon>
        <taxon>Ostariophysi</taxon>
        <taxon>Cypriniformes</taxon>
        <taxon>Nemacheilidae</taxon>
        <taxon>Triplophysa</taxon>
    </lineage>
</organism>
<dbReference type="SUPFAM" id="SSF52540">
    <property type="entry name" value="P-loop containing nucleoside triphosphate hydrolases"/>
    <property type="match status" value="1"/>
</dbReference>
<dbReference type="EMBL" id="SOYY01000012">
    <property type="protein sequence ID" value="KAA0714153.1"/>
    <property type="molecule type" value="Genomic_DNA"/>
</dbReference>
<dbReference type="InterPro" id="IPR001452">
    <property type="entry name" value="SH3_domain"/>
</dbReference>
<dbReference type="SMART" id="SM00326">
    <property type="entry name" value="SH3"/>
    <property type="match status" value="1"/>
</dbReference>
<sequence length="707" mass="82028">MDLRFFRKNGFEQFCINFVNEKLQQIFIELTLKAEQEEYVQEGIKWKPIEYFNNKIVCDLIENKLNPPGIMSVLDDVCATMHAKGEGADMTLLQKLQAAVGTHEHFNNWNSGFVIHHYAGKVSYDINGFCERNRDVLFNDLIELMQSSEYDFIRSLFPENLNTDKKSRPTTASSKIKRQANELVSTLMKCTPHYIRCIKPNETKRPKDWEESRAKHQVEYLGLRENIRVRRAGFAYRRIFPKFLQRYAILTAETWPHWRGAEQQGVLHLLQSVNMDSDQYQMGRCKVFIKNPESLFLLEEMRERKFDTFARTIQKAWRKYIARKKYEQMREDASDILYNFKERRSHSINRNFVGDYLGMEEKPELRQFLTKRERVDFADSVNKFDRRFKTIKRDLILTPKSIYLIGREKVKKGPEKGQIKEVLKRKLDIGSIRSVSLSTRQDDFFILHDTEYDSLLESTFKTEFLSLLCKRYEEQTKSKLSLSFSDRLEFHVKKEGWGGGGTRVVVFQRGQTDAVQIKPGGKTLSVSVGDGLPKTSKPTRKNMQQGHGGKTPKQHRGGHQNGAVPRSTPQPQRDTTYSLPMRQNPPPSEALAKLGSQKNRKGSRPAQNQSANLDFLNVPDQGMSGMQRKRSISQRPPPAPSSRTRPQPRPQGPRCRALYQYVGQDVDEISFDANEIFDLVKEDPSGWWRGRINGREGLFPGNYVEKI</sequence>
<reference evidence="17 18" key="1">
    <citation type="journal article" date="2019" name="Mol. Ecol. Resour.">
        <title>Chromosome-level genome assembly of Triplophysa tibetana, a fish adapted to the harsh high-altitude environment of the Tibetan Plateau.</title>
        <authorList>
            <person name="Yang X."/>
            <person name="Liu H."/>
            <person name="Ma Z."/>
            <person name="Zou Y."/>
            <person name="Zou M."/>
            <person name="Mao Y."/>
            <person name="Li X."/>
            <person name="Wang H."/>
            <person name="Chen T."/>
            <person name="Wang W."/>
            <person name="Yang R."/>
        </authorList>
    </citation>
    <scope>NUCLEOTIDE SEQUENCE [LARGE SCALE GENOMIC DNA]</scope>
    <source>
        <strain evidence="17">TTIB1903HZAU</strain>
        <tissue evidence="17">Muscle</tissue>
    </source>
</reference>
<dbReference type="PROSITE" id="PS50002">
    <property type="entry name" value="SH3"/>
    <property type="match status" value="1"/>
</dbReference>
<proteinExistence type="inferred from homology"/>
<evidence type="ECO:0000256" key="8">
    <source>
        <dbReference type="ARBA" id="ARBA00023203"/>
    </source>
</evidence>
<dbReference type="Pfam" id="PF00063">
    <property type="entry name" value="Myosin_head"/>
    <property type="match status" value="1"/>
</dbReference>
<dbReference type="GO" id="GO:0005524">
    <property type="term" value="F:ATP binding"/>
    <property type="evidence" value="ECO:0007669"/>
    <property type="project" value="UniProtKB-KW"/>
</dbReference>
<dbReference type="GO" id="GO:0048731">
    <property type="term" value="P:system development"/>
    <property type="evidence" value="ECO:0007669"/>
    <property type="project" value="UniProtKB-ARBA"/>
</dbReference>
<dbReference type="InterPro" id="IPR010926">
    <property type="entry name" value="Myosin_TH1"/>
</dbReference>
<dbReference type="Gene3D" id="1.20.58.530">
    <property type="match status" value="1"/>
</dbReference>
<dbReference type="GO" id="GO:0005886">
    <property type="term" value="C:plasma membrane"/>
    <property type="evidence" value="ECO:0007669"/>
    <property type="project" value="TreeGrafter"/>
</dbReference>
<feature type="compositionally biased region" description="Polar residues" evidence="13">
    <location>
        <begin position="567"/>
        <end position="578"/>
    </location>
</feature>
<keyword evidence="8 12" id="KW-0009">Actin-binding</keyword>
<evidence type="ECO:0000259" key="16">
    <source>
        <dbReference type="PROSITE" id="PS51757"/>
    </source>
</evidence>
<evidence type="ECO:0000256" key="3">
    <source>
        <dbReference type="ARBA" id="ARBA00022741"/>
    </source>
</evidence>
<dbReference type="GO" id="GO:0016459">
    <property type="term" value="C:myosin complex"/>
    <property type="evidence" value="ECO:0007669"/>
    <property type="project" value="UniProtKB-KW"/>
</dbReference>
<feature type="domain" description="SH3" evidence="14">
    <location>
        <begin position="650"/>
        <end position="707"/>
    </location>
</feature>
<evidence type="ECO:0000256" key="12">
    <source>
        <dbReference type="PROSITE-ProRule" id="PRU00782"/>
    </source>
</evidence>
<evidence type="ECO:0000256" key="6">
    <source>
        <dbReference type="ARBA" id="ARBA00023123"/>
    </source>
</evidence>
<dbReference type="PANTHER" id="PTHR13140">
    <property type="entry name" value="MYOSIN"/>
    <property type="match status" value="1"/>
</dbReference>
<evidence type="ECO:0000256" key="11">
    <source>
        <dbReference type="PROSITE-ProRule" id="PRU00192"/>
    </source>
</evidence>
<dbReference type="AlphaFoldDB" id="A0A5A9NX23"/>